<comment type="caution">
    <text evidence="5">The sequence shown here is derived from an EMBL/GenBank/DDBJ whole genome shotgun (WGS) entry which is preliminary data.</text>
</comment>
<dbReference type="SUPFAM" id="SSF56801">
    <property type="entry name" value="Acetyl-CoA synthetase-like"/>
    <property type="match status" value="1"/>
</dbReference>
<protein>
    <submittedName>
        <fullName evidence="5">Unnamed protein product</fullName>
    </submittedName>
</protein>
<evidence type="ECO:0000256" key="2">
    <source>
        <dbReference type="ARBA" id="ARBA00022553"/>
    </source>
</evidence>
<evidence type="ECO:0000259" key="4">
    <source>
        <dbReference type="Pfam" id="PF00501"/>
    </source>
</evidence>
<name>A0ABQ6KE43_ASPOZ</name>
<dbReference type="PANTHER" id="PTHR45527">
    <property type="entry name" value="NONRIBOSOMAL PEPTIDE SYNTHETASE"/>
    <property type="match status" value="1"/>
</dbReference>
<dbReference type="Pfam" id="PF00501">
    <property type="entry name" value="AMP-binding"/>
    <property type="match status" value="1"/>
</dbReference>
<dbReference type="Gene3D" id="3.40.50.12780">
    <property type="entry name" value="N-terminal domain of ligase-like"/>
    <property type="match status" value="1"/>
</dbReference>
<keyword evidence="1" id="KW-0596">Phosphopantetheine</keyword>
<dbReference type="Proteomes" id="UP001165189">
    <property type="component" value="Unassembled WGS sequence"/>
</dbReference>
<gene>
    <name evidence="5" type="ORF">Aory05_000230000</name>
</gene>
<feature type="domain" description="AMP-dependent synthetase/ligase" evidence="4">
    <location>
        <begin position="54"/>
        <end position="151"/>
    </location>
</feature>
<dbReference type="PANTHER" id="PTHR45527:SF1">
    <property type="entry name" value="FATTY ACID SYNTHASE"/>
    <property type="match status" value="1"/>
</dbReference>
<comment type="similarity">
    <text evidence="3">Belongs to the NRP synthetase family.</text>
</comment>
<dbReference type="InterPro" id="IPR000873">
    <property type="entry name" value="AMP-dep_synth/lig_dom"/>
</dbReference>
<reference evidence="5" key="1">
    <citation type="submission" date="2023-04" db="EMBL/GenBank/DDBJ databases">
        <title>Aspergillus oryzae var. brunneus NBRC 4377.</title>
        <authorList>
            <person name="Ichikawa N."/>
            <person name="Sato H."/>
            <person name="Tonouchi N."/>
        </authorList>
    </citation>
    <scope>NUCLEOTIDE SEQUENCE</scope>
    <source>
        <strain evidence="5">NBRC 4377</strain>
    </source>
</reference>
<dbReference type="InterPro" id="IPR042099">
    <property type="entry name" value="ANL_N_sf"/>
</dbReference>
<keyword evidence="6" id="KW-1185">Reference proteome</keyword>
<dbReference type="EMBL" id="BSYB01000007">
    <property type="protein sequence ID" value="GMG43230.1"/>
    <property type="molecule type" value="Genomic_DNA"/>
</dbReference>
<evidence type="ECO:0000313" key="6">
    <source>
        <dbReference type="Proteomes" id="UP001165189"/>
    </source>
</evidence>
<evidence type="ECO:0000313" key="5">
    <source>
        <dbReference type="EMBL" id="GMG43230.1"/>
    </source>
</evidence>
<organism evidence="5 6">
    <name type="scientific">Aspergillus oryzae var. brunneus</name>
    <dbReference type="NCBI Taxonomy" id="332754"/>
    <lineage>
        <taxon>Eukaryota</taxon>
        <taxon>Fungi</taxon>
        <taxon>Dikarya</taxon>
        <taxon>Ascomycota</taxon>
        <taxon>Pezizomycotina</taxon>
        <taxon>Eurotiomycetes</taxon>
        <taxon>Eurotiomycetidae</taxon>
        <taxon>Eurotiales</taxon>
        <taxon>Aspergillaceae</taxon>
        <taxon>Aspergillus</taxon>
        <taxon>Aspergillus subgen. Circumdati</taxon>
    </lineage>
</organism>
<accession>A0ABQ6KE43</accession>
<evidence type="ECO:0000256" key="1">
    <source>
        <dbReference type="ARBA" id="ARBA00022450"/>
    </source>
</evidence>
<evidence type="ECO:0000256" key="3">
    <source>
        <dbReference type="ARBA" id="ARBA00029454"/>
    </source>
</evidence>
<sequence length="154" mass="16501">MGVFRFLIETAETAETMGRGQYQPLITEELELPECAIYNSQPTAPPRTLIDILDETVKAHPQHPVIDNGQTRLTYGELQAEIASRAATMRAAGIGKGDHVGIRMTSGTVDLYVSILAVLTAGAAYVSVDVDDPDERANTVWTEAGVCAVLTDGP</sequence>
<proteinExistence type="inferred from homology"/>
<keyword evidence="2" id="KW-0597">Phosphoprotein</keyword>